<dbReference type="InterPro" id="IPR029058">
    <property type="entry name" value="AB_hydrolase_fold"/>
</dbReference>
<dbReference type="PROSITE" id="PS00131">
    <property type="entry name" value="CARBOXYPEPT_SER_SER"/>
    <property type="match status" value="1"/>
</dbReference>
<name>A0A7J0HBD6_9ERIC</name>
<comment type="subcellular location">
    <subcellularLocation>
        <location evidence="1">Secreted</location>
    </subcellularLocation>
</comment>
<dbReference type="InterPro" id="IPR018202">
    <property type="entry name" value="Ser_caboxypep_ser_AS"/>
</dbReference>
<evidence type="ECO:0000256" key="3">
    <source>
        <dbReference type="ARBA" id="ARBA00022525"/>
    </source>
</evidence>
<dbReference type="PROSITE" id="PS00560">
    <property type="entry name" value="CARBOXYPEPT_SER_HIS"/>
    <property type="match status" value="1"/>
</dbReference>
<dbReference type="PANTHER" id="PTHR11802:SF259">
    <property type="entry name" value="SERINE CARBOXYPEPTIDASE-LIKE 48"/>
    <property type="match status" value="1"/>
</dbReference>
<evidence type="ECO:0000256" key="5">
    <source>
        <dbReference type="ARBA" id="ARBA00022670"/>
    </source>
</evidence>
<keyword evidence="5 9" id="KW-0645">Protease</keyword>
<sequence length="357" mass="39713">MFLPYAEPLPPLYLFRHINPWHPGPLRALYSHSHALMSRLHLSRITPTRIGQSSSLMQFGIGLPAGPILSPREFYANNDFYITGESYAGHYIPAFATRVQKGNKGKEGIFVNLKGIAIGNGFTDPEIQYKSYPDFALDMKLINQSDYKSVNELVPPCEQATKLCAANGGDSCISAYATCNSIFNEILAITGNINYYDIRKPCEGSLCYDFSNLETFLNQKSVRTALGVGDIEFVSCSSTVYQAMQMDLMRNLEVGIPALLEDQIKVLIYAGEYDLICNWLGNSQWVHAMAWSGQKNFTATPTVPFVVDGAEKGQLKSHGPLNFLKIHDAGHLVPKDQPKASLEMLKRWTQGKLSENE</sequence>
<dbReference type="GO" id="GO:0005773">
    <property type="term" value="C:vacuole"/>
    <property type="evidence" value="ECO:0007669"/>
    <property type="project" value="TreeGrafter"/>
</dbReference>
<dbReference type="Gene3D" id="3.40.50.1820">
    <property type="entry name" value="alpha/beta hydrolase"/>
    <property type="match status" value="1"/>
</dbReference>
<comment type="caution">
    <text evidence="10">The sequence shown here is derived from an EMBL/GenBank/DDBJ whole genome shotgun (WGS) entry which is preliminary data.</text>
</comment>
<proteinExistence type="inferred from homology"/>
<dbReference type="Proteomes" id="UP000585474">
    <property type="component" value="Unassembled WGS sequence"/>
</dbReference>
<evidence type="ECO:0000313" key="11">
    <source>
        <dbReference type="Proteomes" id="UP000585474"/>
    </source>
</evidence>
<dbReference type="GO" id="GO:0005576">
    <property type="term" value="C:extracellular region"/>
    <property type="evidence" value="ECO:0007669"/>
    <property type="project" value="UniProtKB-SubCell"/>
</dbReference>
<evidence type="ECO:0000256" key="9">
    <source>
        <dbReference type="RuleBase" id="RU361156"/>
    </source>
</evidence>
<dbReference type="Pfam" id="PF00450">
    <property type="entry name" value="Peptidase_S10"/>
    <property type="match status" value="1"/>
</dbReference>
<dbReference type="GO" id="GO:0004185">
    <property type="term" value="F:serine-type carboxypeptidase activity"/>
    <property type="evidence" value="ECO:0007669"/>
    <property type="project" value="UniProtKB-UniRule"/>
</dbReference>
<dbReference type="SUPFAM" id="SSF53474">
    <property type="entry name" value="alpha/beta-Hydrolases"/>
    <property type="match status" value="1"/>
</dbReference>
<dbReference type="PRINTS" id="PR00724">
    <property type="entry name" value="CRBOXYPTASEC"/>
</dbReference>
<keyword evidence="8" id="KW-0325">Glycoprotein</keyword>
<dbReference type="GO" id="GO:0006508">
    <property type="term" value="P:proteolysis"/>
    <property type="evidence" value="ECO:0007669"/>
    <property type="project" value="UniProtKB-KW"/>
</dbReference>
<dbReference type="OrthoDB" id="443318at2759"/>
<dbReference type="EMBL" id="BJWL01000028">
    <property type="protein sequence ID" value="GFZ20403.1"/>
    <property type="molecule type" value="Genomic_DNA"/>
</dbReference>
<evidence type="ECO:0000256" key="1">
    <source>
        <dbReference type="ARBA" id="ARBA00004613"/>
    </source>
</evidence>
<dbReference type="InterPro" id="IPR033124">
    <property type="entry name" value="Ser_caboxypep_his_AS"/>
</dbReference>
<evidence type="ECO:0000256" key="7">
    <source>
        <dbReference type="ARBA" id="ARBA00022801"/>
    </source>
</evidence>
<dbReference type="AlphaFoldDB" id="A0A7J0HBD6"/>
<evidence type="ECO:0000256" key="8">
    <source>
        <dbReference type="ARBA" id="ARBA00023180"/>
    </source>
</evidence>
<keyword evidence="6" id="KW-0732">Signal</keyword>
<gene>
    <name evidence="10" type="ORF">Acr_28g0011080</name>
</gene>
<organism evidence="10 11">
    <name type="scientific">Actinidia rufa</name>
    <dbReference type="NCBI Taxonomy" id="165716"/>
    <lineage>
        <taxon>Eukaryota</taxon>
        <taxon>Viridiplantae</taxon>
        <taxon>Streptophyta</taxon>
        <taxon>Embryophyta</taxon>
        <taxon>Tracheophyta</taxon>
        <taxon>Spermatophyta</taxon>
        <taxon>Magnoliopsida</taxon>
        <taxon>eudicotyledons</taxon>
        <taxon>Gunneridae</taxon>
        <taxon>Pentapetalae</taxon>
        <taxon>asterids</taxon>
        <taxon>Ericales</taxon>
        <taxon>Actinidiaceae</taxon>
        <taxon>Actinidia</taxon>
    </lineage>
</organism>
<keyword evidence="4 9" id="KW-0121">Carboxypeptidase</keyword>
<evidence type="ECO:0000313" key="10">
    <source>
        <dbReference type="EMBL" id="GFZ20403.1"/>
    </source>
</evidence>
<evidence type="ECO:0000256" key="4">
    <source>
        <dbReference type="ARBA" id="ARBA00022645"/>
    </source>
</evidence>
<accession>A0A7J0HBD6</accession>
<dbReference type="EC" id="3.4.16.-" evidence="9"/>
<dbReference type="PANTHER" id="PTHR11802">
    <property type="entry name" value="SERINE PROTEASE FAMILY S10 SERINE CARBOXYPEPTIDASE"/>
    <property type="match status" value="1"/>
</dbReference>
<keyword evidence="3" id="KW-0964">Secreted</keyword>
<reference evidence="10 11" key="1">
    <citation type="submission" date="2019-07" db="EMBL/GenBank/DDBJ databases">
        <title>De Novo Assembly of kiwifruit Actinidia rufa.</title>
        <authorList>
            <person name="Sugita-Konishi S."/>
            <person name="Sato K."/>
            <person name="Mori E."/>
            <person name="Abe Y."/>
            <person name="Kisaki G."/>
            <person name="Hamano K."/>
            <person name="Suezawa K."/>
            <person name="Otani M."/>
            <person name="Fukuda T."/>
            <person name="Manabe T."/>
            <person name="Gomi K."/>
            <person name="Tabuchi M."/>
            <person name="Akimitsu K."/>
            <person name="Kataoka I."/>
        </authorList>
    </citation>
    <scope>NUCLEOTIDE SEQUENCE [LARGE SCALE GENOMIC DNA]</scope>
    <source>
        <strain evidence="11">cv. Fuchu</strain>
    </source>
</reference>
<comment type="similarity">
    <text evidence="2 9">Belongs to the peptidase S10 family.</text>
</comment>
<protein>
    <recommendedName>
        <fullName evidence="9">Carboxypeptidase</fullName>
        <ecNumber evidence="9">3.4.16.-</ecNumber>
    </recommendedName>
</protein>
<keyword evidence="11" id="KW-1185">Reference proteome</keyword>
<dbReference type="InterPro" id="IPR001563">
    <property type="entry name" value="Peptidase_S10"/>
</dbReference>
<keyword evidence="7 9" id="KW-0378">Hydrolase</keyword>
<evidence type="ECO:0000256" key="2">
    <source>
        <dbReference type="ARBA" id="ARBA00009431"/>
    </source>
</evidence>
<evidence type="ECO:0000256" key="6">
    <source>
        <dbReference type="ARBA" id="ARBA00022729"/>
    </source>
</evidence>